<reference evidence="10" key="1">
    <citation type="submission" date="2009-11" db="EMBL/GenBank/DDBJ databases">
        <authorList>
            <consortium name="Porcine genome sequencing project"/>
        </authorList>
    </citation>
    <scope>NUCLEOTIDE SEQUENCE [LARGE SCALE GENOMIC DNA]</scope>
    <source>
        <strain evidence="10">Duroc</strain>
    </source>
</reference>
<name>A0A287A084_PIG</name>
<dbReference type="Proteomes" id="UP000008227">
    <property type="component" value="Chromosome 18"/>
</dbReference>
<dbReference type="STRING" id="9823.ENSSSCP00000037307"/>
<keyword evidence="10" id="KW-1185">Reference proteome</keyword>
<dbReference type="PANTHER" id="PTHR19343">
    <property type="entry name" value="T CELL RECEPTOR ALPHA VARIABLE 1-2"/>
    <property type="match status" value="1"/>
</dbReference>
<dbReference type="GeneTree" id="ENSGT00940000153130"/>
<dbReference type="PaxDb" id="9823-ENSSSCP00000023566"/>
<dbReference type="FunCoup" id="A0A287A084">
    <property type="interactions" value="7"/>
</dbReference>
<dbReference type="GO" id="GO:0042605">
    <property type="term" value="F:peptide antigen binding"/>
    <property type="evidence" value="ECO:0000318"/>
    <property type="project" value="GO_Central"/>
</dbReference>
<dbReference type="InterPro" id="IPR036179">
    <property type="entry name" value="Ig-like_dom_sf"/>
</dbReference>
<feature type="domain" description="Immunoglobulin V-set" evidence="8">
    <location>
        <begin position="27"/>
        <end position="115"/>
    </location>
</feature>
<sequence>MFPFPVLWSWVIMAVGSTDAAASLVEQRPRWVLVRRGQAETLHCTLRNSQYPWMSWYQQDSQGQLQVLASLGNVGDKEATSLPGADYQATRVSDTELRLLVANVTQRRTLFCTCSEDTVRCPPWISD</sequence>
<evidence type="ECO:0000256" key="3">
    <source>
        <dbReference type="ARBA" id="ARBA00023130"/>
    </source>
</evidence>
<dbReference type="Bgee" id="ENSSSCG00000037885">
    <property type="expression patterns" value="Expressed in blood and 25 other cell types or tissues"/>
</dbReference>
<dbReference type="AlphaFoldDB" id="A0A287A084"/>
<keyword evidence="5" id="KW-0393">Immunoglobulin domain</keyword>
<dbReference type="SUPFAM" id="SSF48726">
    <property type="entry name" value="Immunoglobulin"/>
    <property type="match status" value="1"/>
</dbReference>
<dbReference type="InterPro" id="IPR013106">
    <property type="entry name" value="Ig_V-set"/>
</dbReference>
<keyword evidence="6" id="KW-1279">T cell receptor</keyword>
<reference evidence="9" key="4">
    <citation type="submission" date="2025-09" db="UniProtKB">
        <authorList>
            <consortium name="Ensembl"/>
        </authorList>
    </citation>
    <scope>IDENTIFICATION</scope>
</reference>
<dbReference type="InterPro" id="IPR051006">
    <property type="entry name" value="TCR_variable_domain"/>
</dbReference>
<keyword evidence="4" id="KW-0675">Receptor</keyword>
<evidence type="ECO:0000256" key="5">
    <source>
        <dbReference type="ARBA" id="ARBA00023319"/>
    </source>
</evidence>
<dbReference type="InterPro" id="IPR013783">
    <property type="entry name" value="Ig-like_fold"/>
</dbReference>
<keyword evidence="1 7" id="KW-0732">Signal</keyword>
<keyword evidence="2" id="KW-0391">Immunity</keyword>
<dbReference type="Pfam" id="PF07686">
    <property type="entry name" value="V-set"/>
    <property type="match status" value="1"/>
</dbReference>
<dbReference type="GO" id="GO:0042101">
    <property type="term" value="C:T cell receptor complex"/>
    <property type="evidence" value="ECO:0007669"/>
    <property type="project" value="UniProtKB-KW"/>
</dbReference>
<evidence type="ECO:0000256" key="7">
    <source>
        <dbReference type="SAM" id="SignalP"/>
    </source>
</evidence>
<evidence type="ECO:0000256" key="6">
    <source>
        <dbReference type="ARBA" id="ARBA00043266"/>
    </source>
</evidence>
<dbReference type="InParanoid" id="A0A287A084"/>
<evidence type="ECO:0000313" key="10">
    <source>
        <dbReference type="Proteomes" id="UP000008227"/>
    </source>
</evidence>
<evidence type="ECO:0000259" key="8">
    <source>
        <dbReference type="Pfam" id="PF07686"/>
    </source>
</evidence>
<evidence type="ECO:0000256" key="2">
    <source>
        <dbReference type="ARBA" id="ARBA00022859"/>
    </source>
</evidence>
<organism evidence="9 10">
    <name type="scientific">Sus scrofa</name>
    <name type="common">Pig</name>
    <dbReference type="NCBI Taxonomy" id="9823"/>
    <lineage>
        <taxon>Eukaryota</taxon>
        <taxon>Metazoa</taxon>
        <taxon>Chordata</taxon>
        <taxon>Craniata</taxon>
        <taxon>Vertebrata</taxon>
        <taxon>Euteleostomi</taxon>
        <taxon>Mammalia</taxon>
        <taxon>Eutheria</taxon>
        <taxon>Laurasiatheria</taxon>
        <taxon>Artiodactyla</taxon>
        <taxon>Suina</taxon>
        <taxon>Suidae</taxon>
        <taxon>Sus</taxon>
    </lineage>
</organism>
<protein>
    <recommendedName>
        <fullName evidence="8">Immunoglobulin V-set domain-containing protein</fullName>
    </recommendedName>
</protein>
<accession>A0A287A084</accession>
<reference evidence="9" key="2">
    <citation type="journal article" date="2020" name="Gigascience">
        <title>An improved pig reference genome sequence to enable pig genetics and genomics research.</title>
        <authorList>
            <person name="Warr A."/>
            <person name="Affara N."/>
            <person name="Aken B."/>
            <person name="Beiki H."/>
            <person name="Bickhart D.M."/>
            <person name="Billis K."/>
            <person name="Chow W."/>
            <person name="Eory L."/>
            <person name="Finlayson H.A."/>
            <person name="Flicek P."/>
            <person name="Giron C.G."/>
            <person name="Griffin D.K."/>
            <person name="Hall R."/>
            <person name="Hannum G."/>
            <person name="Hourlier T."/>
            <person name="Howe K."/>
            <person name="Hume D.A."/>
            <person name="Izuogu O."/>
            <person name="Kim K."/>
            <person name="Koren S."/>
            <person name="Liu H."/>
            <person name="Manchanda N."/>
            <person name="Martin F.J."/>
            <person name="Nonneman D.J."/>
            <person name="O'Connor R.E."/>
            <person name="Phillippy A.M."/>
            <person name="Rohrer G.A."/>
            <person name="Rosen B.D."/>
            <person name="Rund L.A."/>
            <person name="Sargent C.A."/>
            <person name="Schook L.B."/>
            <person name="Schroeder S.G."/>
            <person name="Schwartz A.S."/>
            <person name="Skinner B.M."/>
            <person name="Talbot R."/>
            <person name="Tseng E."/>
            <person name="Tuggle C.K."/>
            <person name="Watson M."/>
            <person name="Smith T.P.L."/>
            <person name="Archibald A.L."/>
        </authorList>
    </citation>
    <scope>NUCLEOTIDE SEQUENCE [LARGE SCALE GENOMIC DNA]</scope>
    <source>
        <strain evidence="9">Duroc</strain>
    </source>
</reference>
<evidence type="ECO:0000313" key="9">
    <source>
        <dbReference type="Ensembl" id="ENSSSCP00000037307.3"/>
    </source>
</evidence>
<reference evidence="9" key="3">
    <citation type="submission" date="2025-08" db="UniProtKB">
        <authorList>
            <consortium name="Ensembl"/>
        </authorList>
    </citation>
    <scope>IDENTIFICATION</scope>
</reference>
<feature type="chain" id="PRO_5036477990" description="Immunoglobulin V-set domain-containing protein" evidence="7">
    <location>
        <begin position="21"/>
        <end position="127"/>
    </location>
</feature>
<dbReference type="Ensembl" id="ENSSSCT00000051382.3">
    <property type="protein sequence ID" value="ENSSSCP00000037307.3"/>
    <property type="gene ID" value="ENSSSCG00000037885.3"/>
</dbReference>
<evidence type="ECO:0000256" key="1">
    <source>
        <dbReference type="ARBA" id="ARBA00022729"/>
    </source>
</evidence>
<evidence type="ECO:0000256" key="4">
    <source>
        <dbReference type="ARBA" id="ARBA00023170"/>
    </source>
</evidence>
<proteinExistence type="predicted"/>
<dbReference type="GO" id="GO:0002250">
    <property type="term" value="P:adaptive immune response"/>
    <property type="evidence" value="ECO:0007669"/>
    <property type="project" value="UniProtKB-KW"/>
</dbReference>
<feature type="signal peptide" evidence="7">
    <location>
        <begin position="1"/>
        <end position="20"/>
    </location>
</feature>
<keyword evidence="3" id="KW-1064">Adaptive immunity</keyword>
<dbReference type="PANTHER" id="PTHR19343:SF2">
    <property type="entry name" value="T-CELL RECEPTOR BETA CHAIN V REGION E1"/>
    <property type="match status" value="1"/>
</dbReference>
<dbReference type="Gene3D" id="2.60.40.10">
    <property type="entry name" value="Immunoglobulins"/>
    <property type="match status" value="1"/>
</dbReference>